<dbReference type="PANTHER" id="PTHR46825:SF9">
    <property type="entry name" value="BETA-LACTAMASE-RELATED DOMAIN-CONTAINING PROTEIN"/>
    <property type="match status" value="1"/>
</dbReference>
<evidence type="ECO:0000313" key="6">
    <source>
        <dbReference type="Proteomes" id="UP001303373"/>
    </source>
</evidence>
<evidence type="ECO:0000256" key="1">
    <source>
        <dbReference type="ARBA" id="ARBA00022438"/>
    </source>
</evidence>
<reference evidence="5 6" key="1">
    <citation type="submission" date="2023-11" db="EMBL/GenBank/DDBJ databases">
        <title>An acidophilic fungus is an integral part of prey digestion in a carnivorous sundew plant.</title>
        <authorList>
            <person name="Tsai I.J."/>
        </authorList>
    </citation>
    <scope>NUCLEOTIDE SEQUENCE [LARGE SCALE GENOMIC DNA]</scope>
    <source>
        <strain evidence="5">169a</strain>
    </source>
</reference>
<protein>
    <submittedName>
        <fullName evidence="5">Beta-lactamase/transpeptidase-like protein</fullName>
    </submittedName>
</protein>
<dbReference type="InterPro" id="IPR012338">
    <property type="entry name" value="Beta-lactam/transpept-like"/>
</dbReference>
<accession>A0AAQ3M1G1</accession>
<name>A0AAQ3M1G1_9PEZI</name>
<keyword evidence="1" id="KW-0645">Protease</keyword>
<dbReference type="NCBIfam" id="NF009622">
    <property type="entry name" value="PRK13128.1"/>
    <property type="match status" value="1"/>
</dbReference>
<sequence length="544" mass="60558">MSTSLPNIEEILSAVPHLKRGTGGVVAILKDGELLGKKAWGYADIDLRVPMTTETGFPICSISKQMVCLAYESLLREPTKVMTERDRDAGKQMDDELHKLLPHLANREDNLKLVVDDLFNMQSGIRDYWAMTTLWGARPDDKFSMLHDAPQALARTKSFHFAPGTEYSYSNVNFHVLGRIMENVSGMSLAQILTERVFIPAGMRTAALCPNTNGLPLPIVGYEGNEKIGYFKATNRIEWAGDAGIAASLEDMIAYEKYLDRSLSDPQSLYAKTSKQQTFKDNAPASYGHGLNRSHLAETTVISHGGALRGFRHMRMQIPSKRINIVVFFNYEESSGFVAQYIAKKLLGWEDQEPMRLKAASEFVGDYLDGDTQLYVTVKEGEKVGTVELRYERNAEVVKLTSETEGETPSMKVRIEGDVLHAKRSFDNRTLRANRIPKLQDAEIYQAANAEYAGTYRCDESESTFTCTSDGMTLAASFDGFLGKGPIWLMRCVGKDVWAMGNPRGLDATPPGDWTIVFNRSSGGKIQGCTVGCWLARKVDYVKL</sequence>
<evidence type="ECO:0000259" key="4">
    <source>
        <dbReference type="Pfam" id="PF07930"/>
    </source>
</evidence>
<dbReference type="Proteomes" id="UP001303373">
    <property type="component" value="Chromosome 3"/>
</dbReference>
<evidence type="ECO:0000256" key="2">
    <source>
        <dbReference type="ARBA" id="ARBA00038215"/>
    </source>
</evidence>
<dbReference type="Gene3D" id="3.40.710.10">
    <property type="entry name" value="DD-peptidase/beta-lactamase superfamily"/>
    <property type="match status" value="1"/>
</dbReference>
<dbReference type="SUPFAM" id="SSF56601">
    <property type="entry name" value="beta-lactamase/transpeptidase-like"/>
    <property type="match status" value="1"/>
</dbReference>
<dbReference type="Gene3D" id="2.40.128.50">
    <property type="match status" value="2"/>
</dbReference>
<dbReference type="InterPro" id="IPR001466">
    <property type="entry name" value="Beta-lactam-related"/>
</dbReference>
<dbReference type="Pfam" id="PF00144">
    <property type="entry name" value="Beta-lactamase"/>
    <property type="match status" value="1"/>
</dbReference>
<evidence type="ECO:0000313" key="5">
    <source>
        <dbReference type="EMBL" id="WPG99921.1"/>
    </source>
</evidence>
<dbReference type="AlphaFoldDB" id="A0AAQ3M1G1"/>
<feature type="domain" description="Beta-lactamase-related" evidence="3">
    <location>
        <begin position="21"/>
        <end position="334"/>
    </location>
</feature>
<dbReference type="PANTHER" id="PTHR46825">
    <property type="entry name" value="D-ALANYL-D-ALANINE-CARBOXYPEPTIDASE/ENDOPEPTIDASE AMPH"/>
    <property type="match status" value="1"/>
</dbReference>
<dbReference type="SUPFAM" id="SSF50886">
    <property type="entry name" value="D-aminopeptidase, middle and C-terminal domains"/>
    <property type="match status" value="2"/>
</dbReference>
<dbReference type="Pfam" id="PF07930">
    <property type="entry name" value="DAP_B"/>
    <property type="match status" value="1"/>
</dbReference>
<organism evidence="5 6">
    <name type="scientific">Acrodontium crateriforme</name>
    <dbReference type="NCBI Taxonomy" id="150365"/>
    <lineage>
        <taxon>Eukaryota</taxon>
        <taxon>Fungi</taxon>
        <taxon>Dikarya</taxon>
        <taxon>Ascomycota</taxon>
        <taxon>Pezizomycotina</taxon>
        <taxon>Dothideomycetes</taxon>
        <taxon>Dothideomycetidae</taxon>
        <taxon>Mycosphaerellales</taxon>
        <taxon>Teratosphaeriaceae</taxon>
        <taxon>Acrodontium</taxon>
    </lineage>
</organism>
<keyword evidence="1" id="KW-0031">Aminopeptidase</keyword>
<feature type="domain" description="D-aminopeptidase" evidence="4">
    <location>
        <begin position="358"/>
        <end position="541"/>
    </location>
</feature>
<dbReference type="InterPro" id="IPR050491">
    <property type="entry name" value="AmpC-like"/>
</dbReference>
<evidence type="ECO:0000259" key="3">
    <source>
        <dbReference type="Pfam" id="PF00144"/>
    </source>
</evidence>
<dbReference type="InterPro" id="IPR027279">
    <property type="entry name" value="D_amino_pept/lipop_sf"/>
</dbReference>
<dbReference type="GO" id="GO:0004177">
    <property type="term" value="F:aminopeptidase activity"/>
    <property type="evidence" value="ECO:0007669"/>
    <property type="project" value="UniProtKB-KW"/>
</dbReference>
<gene>
    <name evidence="5" type="ORF">R9X50_00274200</name>
</gene>
<keyword evidence="1" id="KW-0378">Hydrolase</keyword>
<keyword evidence="6" id="KW-1185">Reference proteome</keyword>
<proteinExistence type="inferred from homology"/>
<dbReference type="EMBL" id="CP138582">
    <property type="protein sequence ID" value="WPG99921.1"/>
    <property type="molecule type" value="Genomic_DNA"/>
</dbReference>
<dbReference type="InterPro" id="IPR012856">
    <property type="entry name" value="DAP_B_dom"/>
</dbReference>
<comment type="similarity">
    <text evidence="2">Belongs to the peptidase S12 family.</text>
</comment>